<dbReference type="AlphaFoldDB" id="A0A9D1A929"/>
<organism evidence="1 2">
    <name type="scientific">Candidatus Avoscillospira stercoripullorum</name>
    <dbReference type="NCBI Taxonomy" id="2840709"/>
    <lineage>
        <taxon>Bacteria</taxon>
        <taxon>Bacillati</taxon>
        <taxon>Bacillota</taxon>
        <taxon>Clostridia</taxon>
        <taxon>Eubacteriales</taxon>
        <taxon>Oscillospiraceae</taxon>
        <taxon>Oscillospiraceae incertae sedis</taxon>
        <taxon>Candidatus Avoscillospira</taxon>
    </lineage>
</organism>
<evidence type="ECO:0000313" key="1">
    <source>
        <dbReference type="EMBL" id="HIR10561.1"/>
    </source>
</evidence>
<evidence type="ECO:0000313" key="2">
    <source>
        <dbReference type="Proteomes" id="UP000824258"/>
    </source>
</evidence>
<proteinExistence type="predicted"/>
<comment type="caution">
    <text evidence="1">The sequence shown here is derived from an EMBL/GenBank/DDBJ whole genome shotgun (WGS) entry which is preliminary data.</text>
</comment>
<protein>
    <submittedName>
        <fullName evidence="1">Uncharacterized protein</fullName>
    </submittedName>
</protein>
<reference evidence="1" key="2">
    <citation type="journal article" date="2021" name="PeerJ">
        <title>Extensive microbial diversity within the chicken gut microbiome revealed by metagenomics and culture.</title>
        <authorList>
            <person name="Gilroy R."/>
            <person name="Ravi A."/>
            <person name="Getino M."/>
            <person name="Pursley I."/>
            <person name="Horton D.L."/>
            <person name="Alikhan N.F."/>
            <person name="Baker D."/>
            <person name="Gharbi K."/>
            <person name="Hall N."/>
            <person name="Watson M."/>
            <person name="Adriaenssens E.M."/>
            <person name="Foster-Nyarko E."/>
            <person name="Jarju S."/>
            <person name="Secka A."/>
            <person name="Antonio M."/>
            <person name="Oren A."/>
            <person name="Chaudhuri R.R."/>
            <person name="La Ragione R."/>
            <person name="Hildebrand F."/>
            <person name="Pallen M.J."/>
        </authorList>
    </citation>
    <scope>NUCLEOTIDE SEQUENCE</scope>
    <source>
        <strain evidence="1">ChiHjej9B8-7071</strain>
    </source>
</reference>
<accession>A0A9D1A929</accession>
<sequence length="56" mass="6280">MEEEFCFSGYCRAQDQARTVLLEWTGDSWEADCDFPDCPFAAACPLAAKMEEVSHA</sequence>
<gene>
    <name evidence="1" type="ORF">IAA70_09165</name>
</gene>
<dbReference type="Proteomes" id="UP000824258">
    <property type="component" value="Unassembled WGS sequence"/>
</dbReference>
<reference evidence="1" key="1">
    <citation type="submission" date="2020-10" db="EMBL/GenBank/DDBJ databases">
        <authorList>
            <person name="Gilroy R."/>
        </authorList>
    </citation>
    <scope>NUCLEOTIDE SEQUENCE</scope>
    <source>
        <strain evidence="1">ChiHjej9B8-7071</strain>
    </source>
</reference>
<name>A0A9D1A929_9FIRM</name>
<dbReference type="EMBL" id="DVGD01000299">
    <property type="protein sequence ID" value="HIR10561.1"/>
    <property type="molecule type" value="Genomic_DNA"/>
</dbReference>